<feature type="transmembrane region" description="Helical" evidence="1">
    <location>
        <begin position="29"/>
        <end position="56"/>
    </location>
</feature>
<organism evidence="2 3">
    <name type="scientific">Enterovibrio norvegicus DSM 15893</name>
    <dbReference type="NCBI Taxonomy" id="1121869"/>
    <lineage>
        <taxon>Bacteria</taxon>
        <taxon>Pseudomonadati</taxon>
        <taxon>Pseudomonadota</taxon>
        <taxon>Gammaproteobacteria</taxon>
        <taxon>Vibrionales</taxon>
        <taxon>Vibrionaceae</taxon>
        <taxon>Enterovibrio</taxon>
    </lineage>
</organism>
<dbReference type="OrthoDB" id="5593522at2"/>
<keyword evidence="1" id="KW-1133">Transmembrane helix</keyword>
<feature type="transmembrane region" description="Helical" evidence="1">
    <location>
        <begin position="94"/>
        <end position="118"/>
    </location>
</feature>
<keyword evidence="1" id="KW-0472">Membrane</keyword>
<name>A0A1I5L7S0_9GAMM</name>
<evidence type="ECO:0000313" key="3">
    <source>
        <dbReference type="Proteomes" id="UP000182692"/>
    </source>
</evidence>
<dbReference type="AlphaFoldDB" id="A0A1I5L7S0"/>
<reference evidence="2 3" key="1">
    <citation type="submission" date="2016-10" db="EMBL/GenBank/DDBJ databases">
        <authorList>
            <person name="de Groot N.N."/>
        </authorList>
    </citation>
    <scope>NUCLEOTIDE SEQUENCE [LARGE SCALE GENOMIC DNA]</scope>
    <source>
        <strain evidence="2 3">DSM 15893</strain>
    </source>
</reference>
<sequence>MLRGSRNVICDAFMHYKNMLGYRYPKGPFAMISVYTFTGAAVITSTVFSLLLFLSIDDSPLMKGLFGTLAIIFEAGKFYAWYEFGERRAHKNYTGAITSLIFYLVLAAISIGGSVGGINSATNKAQSVIAIEQSKVLAYDRQIESIEKQIQLNNLAAEKYIEMERIATGVTRIQKQNNQLREQQIRLAAERDALPPVAQGSAIGLINSLADAFNVSTQIAQLGLVVFLSILLDLFAAFFVGVIGEELRFRRFYEHFGEIALTPHAMAMPVGFIEHKPEQDVVYSQRHQESEETTPPLTLAENVEKSVRDGVITCSKKAVAKHFMLAADEVDALFEQMMEAGVMAKKANHHYYLAPSVQA</sequence>
<dbReference type="Proteomes" id="UP000182692">
    <property type="component" value="Unassembled WGS sequence"/>
</dbReference>
<keyword evidence="1" id="KW-0812">Transmembrane</keyword>
<evidence type="ECO:0000313" key="2">
    <source>
        <dbReference type="EMBL" id="SFO93307.1"/>
    </source>
</evidence>
<protein>
    <recommendedName>
        <fullName evidence="4">Preprotein translocase subunit SecY</fullName>
    </recommendedName>
</protein>
<accession>A0A1I5L7S0</accession>
<evidence type="ECO:0008006" key="4">
    <source>
        <dbReference type="Google" id="ProtNLM"/>
    </source>
</evidence>
<gene>
    <name evidence="2" type="ORF">SAMN03084138_00854</name>
</gene>
<dbReference type="EMBL" id="FOWR01000005">
    <property type="protein sequence ID" value="SFO93307.1"/>
    <property type="molecule type" value="Genomic_DNA"/>
</dbReference>
<feature type="transmembrane region" description="Helical" evidence="1">
    <location>
        <begin position="219"/>
        <end position="243"/>
    </location>
</feature>
<proteinExistence type="predicted"/>
<evidence type="ECO:0000256" key="1">
    <source>
        <dbReference type="SAM" id="Phobius"/>
    </source>
</evidence>